<evidence type="ECO:0000259" key="3">
    <source>
        <dbReference type="Pfam" id="PF07687"/>
    </source>
</evidence>
<dbReference type="RefSeq" id="WP_244709069.1">
    <property type="nucleotide sequence ID" value="NZ_CP095073.1"/>
</dbReference>
<dbReference type="Pfam" id="PF01546">
    <property type="entry name" value="Peptidase_M20"/>
    <property type="match status" value="1"/>
</dbReference>
<keyword evidence="2 4" id="KW-0378">Hydrolase</keyword>
<dbReference type="PANTHER" id="PTHR32494:SF5">
    <property type="entry name" value="ALLANTOATE AMIDOHYDROLASE"/>
    <property type="match status" value="1"/>
</dbReference>
<evidence type="ECO:0000256" key="1">
    <source>
        <dbReference type="ARBA" id="ARBA00006153"/>
    </source>
</evidence>
<dbReference type="Pfam" id="PF07687">
    <property type="entry name" value="M20_dimer"/>
    <property type="match status" value="1"/>
</dbReference>
<dbReference type="PANTHER" id="PTHR32494">
    <property type="entry name" value="ALLANTOATE DEIMINASE-RELATED"/>
    <property type="match status" value="1"/>
</dbReference>
<accession>A0ABY4EJK2</accession>
<sequence length="415" mass="45906">MASKRETSTAVTDTAEDLVKWLGSFGQSKSGGVTRPLYSEPWMEAQHALQKKMELSGLETYYDSVGNLFGRLEGTNPDSNCILTGSHIDTVVNGGIYDGVYGIVASYSAVQKLRKQFGHPRKTIEIVSLCEEEGSRFPITFWGSGNITGNYSLQDAVGKNDHNGVSLLEAMKAAGFDPETYQNPKREDIECFLECHIEQGIVLEKTATSIGVVSHIAGQRRYTIKLSGESNHAGTTPMHFRKDAMVLAAQFITYLTDKAEQADSDLVATTGKLTASPNVSNVIAGEVTFTLDVRHYKKRMLDQFCREVLDHFHQKADHFGFALSYHTWLEADPVQMDQDLQAQMAAAVREENLSYQSMFSGAGHDAQMFGSFCPSSLLFVPSKNGISHSPKEFTSSQFLEQGIQVLTRMLYQLAY</sequence>
<dbReference type="NCBIfam" id="NF006768">
    <property type="entry name" value="PRK09290.1-1"/>
    <property type="match status" value="1"/>
</dbReference>
<dbReference type="NCBIfam" id="TIGR01879">
    <property type="entry name" value="hydantase"/>
    <property type="match status" value="1"/>
</dbReference>
<feature type="domain" description="Peptidase M20 dimerisation" evidence="3">
    <location>
        <begin position="218"/>
        <end position="316"/>
    </location>
</feature>
<evidence type="ECO:0000313" key="4">
    <source>
        <dbReference type="EMBL" id="UOQ43697.1"/>
    </source>
</evidence>
<dbReference type="PIRSF" id="PIRSF001235">
    <property type="entry name" value="Amidase_carbamoylase"/>
    <property type="match status" value="1"/>
</dbReference>
<dbReference type="SUPFAM" id="SSF55031">
    <property type="entry name" value="Bacterial exopeptidase dimerisation domain"/>
    <property type="match status" value="1"/>
</dbReference>
<keyword evidence="5" id="KW-1185">Reference proteome</keyword>
<organism evidence="4 5">
    <name type="scientific">Halobacillus salinarum</name>
    <dbReference type="NCBI Taxonomy" id="2932257"/>
    <lineage>
        <taxon>Bacteria</taxon>
        <taxon>Bacillati</taxon>
        <taxon>Bacillota</taxon>
        <taxon>Bacilli</taxon>
        <taxon>Bacillales</taxon>
        <taxon>Bacillaceae</taxon>
        <taxon>Halobacillus</taxon>
    </lineage>
</organism>
<evidence type="ECO:0000313" key="5">
    <source>
        <dbReference type="Proteomes" id="UP000831787"/>
    </source>
</evidence>
<dbReference type="CDD" id="cd03884">
    <property type="entry name" value="M20_bAS"/>
    <property type="match status" value="1"/>
</dbReference>
<dbReference type="SUPFAM" id="SSF53187">
    <property type="entry name" value="Zn-dependent exopeptidases"/>
    <property type="match status" value="1"/>
</dbReference>
<reference evidence="4 5" key="1">
    <citation type="submission" date="2022-04" db="EMBL/GenBank/DDBJ databases">
        <title>Halobacillus sp. isolated from saltern.</title>
        <authorList>
            <person name="Won M."/>
            <person name="Lee C.-M."/>
            <person name="Woen H.-Y."/>
            <person name="Kwon S.-W."/>
        </authorList>
    </citation>
    <scope>NUCLEOTIDE SEQUENCE [LARGE SCALE GENOMIC DNA]</scope>
    <source>
        <strain evidence="4 5">SSBR10-3</strain>
    </source>
</reference>
<name>A0ABY4EJK2_9BACI</name>
<dbReference type="InterPro" id="IPR002933">
    <property type="entry name" value="Peptidase_M20"/>
</dbReference>
<dbReference type="Gene3D" id="3.30.70.360">
    <property type="match status" value="1"/>
</dbReference>
<dbReference type="Gene3D" id="3.40.630.10">
    <property type="entry name" value="Zn peptidases"/>
    <property type="match status" value="1"/>
</dbReference>
<protein>
    <submittedName>
        <fullName evidence="4">Allantoate deiminase</fullName>
        <ecNumber evidence="4">3.5.3.9</ecNumber>
    </submittedName>
</protein>
<proteinExistence type="inferred from homology"/>
<comment type="similarity">
    <text evidence="1">Belongs to the peptidase M20 family.</text>
</comment>
<dbReference type="InterPro" id="IPR036264">
    <property type="entry name" value="Bact_exopeptidase_dim_dom"/>
</dbReference>
<evidence type="ECO:0000256" key="2">
    <source>
        <dbReference type="ARBA" id="ARBA00022801"/>
    </source>
</evidence>
<dbReference type="InterPro" id="IPR010158">
    <property type="entry name" value="Amidase_Cbmase"/>
</dbReference>
<dbReference type="Proteomes" id="UP000831787">
    <property type="component" value="Chromosome"/>
</dbReference>
<dbReference type="NCBIfam" id="NF006771">
    <property type="entry name" value="PRK09290.1-5"/>
    <property type="match status" value="1"/>
</dbReference>
<dbReference type="EMBL" id="CP095073">
    <property type="protein sequence ID" value="UOQ43697.1"/>
    <property type="molecule type" value="Genomic_DNA"/>
</dbReference>
<gene>
    <name evidence="4" type="primary">allC</name>
    <name evidence="4" type="ORF">MUN89_17685</name>
</gene>
<dbReference type="EC" id="3.5.3.9" evidence="4"/>
<dbReference type="GO" id="GO:0047652">
    <property type="term" value="F:allantoate deiminase activity"/>
    <property type="evidence" value="ECO:0007669"/>
    <property type="project" value="UniProtKB-EC"/>
</dbReference>
<dbReference type="InterPro" id="IPR011650">
    <property type="entry name" value="Peptidase_M20_dimer"/>
</dbReference>